<reference evidence="4 5" key="1">
    <citation type="submission" date="2016-10" db="EMBL/GenBank/DDBJ databases">
        <title>Complete Genome Sequence of Peptococcaceae strain DCMF.</title>
        <authorList>
            <person name="Edwards R.J."/>
            <person name="Holland S.I."/>
            <person name="Deshpande N.P."/>
            <person name="Wong Y.K."/>
            <person name="Ertan H."/>
            <person name="Manefield M."/>
            <person name="Russell T.L."/>
            <person name="Lee M.J."/>
        </authorList>
    </citation>
    <scope>NUCLEOTIDE SEQUENCE [LARGE SCALE GENOMIC DNA]</scope>
    <source>
        <strain evidence="4 5">DCMF</strain>
    </source>
</reference>
<keyword evidence="2" id="KW-0012">Acyltransferase</keyword>
<dbReference type="InterPro" id="IPR050680">
    <property type="entry name" value="YpeA/RimI_acetyltransf"/>
</dbReference>
<keyword evidence="5" id="KW-1185">Reference proteome</keyword>
<evidence type="ECO:0000256" key="1">
    <source>
        <dbReference type="ARBA" id="ARBA00022679"/>
    </source>
</evidence>
<evidence type="ECO:0000313" key="5">
    <source>
        <dbReference type="Proteomes" id="UP000323521"/>
    </source>
</evidence>
<dbReference type="InterPro" id="IPR016181">
    <property type="entry name" value="Acyl_CoA_acyltransferase"/>
</dbReference>
<evidence type="ECO:0000256" key="2">
    <source>
        <dbReference type="ARBA" id="ARBA00023315"/>
    </source>
</evidence>
<name>A0A3G1KRL8_FORW1</name>
<dbReference type="SUPFAM" id="SSF55729">
    <property type="entry name" value="Acyl-CoA N-acyltransferases (Nat)"/>
    <property type="match status" value="1"/>
</dbReference>
<dbReference type="Gene3D" id="3.40.630.30">
    <property type="match status" value="1"/>
</dbReference>
<proteinExistence type="predicted"/>
<dbReference type="PANTHER" id="PTHR43420:SF47">
    <property type="entry name" value="N-ACETYLTRANSFERASE DOMAIN-CONTAINING PROTEIN"/>
    <property type="match status" value="1"/>
</dbReference>
<dbReference type="GO" id="GO:0016747">
    <property type="term" value="F:acyltransferase activity, transferring groups other than amino-acyl groups"/>
    <property type="evidence" value="ECO:0007669"/>
    <property type="project" value="InterPro"/>
</dbReference>
<dbReference type="RefSeq" id="WP_148134342.1">
    <property type="nucleotide sequence ID" value="NZ_CP017634.1"/>
</dbReference>
<dbReference type="EMBL" id="CP017634">
    <property type="protein sequence ID" value="ATW25098.1"/>
    <property type="molecule type" value="Genomic_DNA"/>
</dbReference>
<feature type="domain" description="N-acetyltransferase" evidence="3">
    <location>
        <begin position="4"/>
        <end position="150"/>
    </location>
</feature>
<dbReference type="PANTHER" id="PTHR43420">
    <property type="entry name" value="ACETYLTRANSFERASE"/>
    <property type="match status" value="1"/>
</dbReference>
<evidence type="ECO:0000259" key="3">
    <source>
        <dbReference type="PROSITE" id="PS51186"/>
    </source>
</evidence>
<dbReference type="PROSITE" id="PS51186">
    <property type="entry name" value="GNAT"/>
    <property type="match status" value="1"/>
</dbReference>
<keyword evidence="1" id="KW-0808">Transferase</keyword>
<accession>A0A3G1KRL8</accession>
<dbReference type="KEGG" id="fwa:DCMF_10215"/>
<dbReference type="AlphaFoldDB" id="A0A3G1KRL8"/>
<dbReference type="InterPro" id="IPR000182">
    <property type="entry name" value="GNAT_dom"/>
</dbReference>
<organism evidence="4 5">
    <name type="scientific">Formimonas warabiya</name>
    <dbReference type="NCBI Taxonomy" id="1761012"/>
    <lineage>
        <taxon>Bacteria</taxon>
        <taxon>Bacillati</taxon>
        <taxon>Bacillota</taxon>
        <taxon>Clostridia</taxon>
        <taxon>Eubacteriales</taxon>
        <taxon>Peptococcaceae</taxon>
        <taxon>Candidatus Formimonas</taxon>
    </lineage>
</organism>
<dbReference type="CDD" id="cd04301">
    <property type="entry name" value="NAT_SF"/>
    <property type="match status" value="1"/>
</dbReference>
<dbReference type="Proteomes" id="UP000323521">
    <property type="component" value="Chromosome"/>
</dbReference>
<gene>
    <name evidence="4" type="ORF">DCMF_10215</name>
</gene>
<evidence type="ECO:0000313" key="4">
    <source>
        <dbReference type="EMBL" id="ATW25098.1"/>
    </source>
</evidence>
<dbReference type="OrthoDB" id="9786032at2"/>
<sequence>MDIEKIRKASLFDEKEILNCANISYEMYIGRLGKKPQPMLDNYASLIAAGNVYVTEWNGQIVGILVLLDFEDYVLLDNVAVIPSYQGKGIGKSLIKYAENYAVERGVKEIRLYTNVKMVENISIYKKLGYIAYDQRCENGYDRIYFRKAL</sequence>
<protein>
    <recommendedName>
        <fullName evidence="3">N-acetyltransferase domain-containing protein</fullName>
    </recommendedName>
</protein>
<dbReference type="Pfam" id="PF00583">
    <property type="entry name" value="Acetyltransf_1"/>
    <property type="match status" value="1"/>
</dbReference>